<gene>
    <name evidence="2" type="ORF">DICVIV_02395</name>
</gene>
<organism evidence="2 3">
    <name type="scientific">Dictyocaulus viviparus</name>
    <name type="common">Bovine lungworm</name>
    <dbReference type="NCBI Taxonomy" id="29172"/>
    <lineage>
        <taxon>Eukaryota</taxon>
        <taxon>Metazoa</taxon>
        <taxon>Ecdysozoa</taxon>
        <taxon>Nematoda</taxon>
        <taxon>Chromadorea</taxon>
        <taxon>Rhabditida</taxon>
        <taxon>Rhabditina</taxon>
        <taxon>Rhabditomorpha</taxon>
        <taxon>Strongyloidea</taxon>
        <taxon>Metastrongylidae</taxon>
        <taxon>Dictyocaulus</taxon>
    </lineage>
</organism>
<dbReference type="InterPro" id="IPR036880">
    <property type="entry name" value="Kunitz_BPTI_sf"/>
</dbReference>
<dbReference type="Pfam" id="PF00014">
    <property type="entry name" value="Kunitz_BPTI"/>
    <property type="match status" value="1"/>
</dbReference>
<dbReference type="OrthoDB" id="4473401at2759"/>
<accession>A0A0D8Y9Y8</accession>
<dbReference type="SMART" id="SM00131">
    <property type="entry name" value="KU"/>
    <property type="match status" value="1"/>
</dbReference>
<dbReference type="STRING" id="29172.A0A0D8Y9Y8"/>
<name>A0A0D8Y9Y8_DICVI</name>
<dbReference type="AlphaFoldDB" id="A0A0D8Y9Y8"/>
<feature type="domain" description="BPTI/Kunitz inhibitor" evidence="1">
    <location>
        <begin position="10"/>
        <end position="45"/>
    </location>
</feature>
<evidence type="ECO:0000313" key="2">
    <source>
        <dbReference type="EMBL" id="KJH51381.1"/>
    </source>
</evidence>
<reference evidence="2 3" key="1">
    <citation type="submission" date="2013-11" db="EMBL/GenBank/DDBJ databases">
        <title>Draft genome of the bovine lungworm Dictyocaulus viviparus.</title>
        <authorList>
            <person name="Mitreva M."/>
        </authorList>
    </citation>
    <scope>NUCLEOTIDE SEQUENCE [LARGE SCALE GENOMIC DNA]</scope>
    <source>
        <strain evidence="2 3">HannoverDv2000</strain>
    </source>
</reference>
<dbReference type="PROSITE" id="PS50279">
    <property type="entry name" value="BPTI_KUNITZ_2"/>
    <property type="match status" value="1"/>
</dbReference>
<dbReference type="InterPro" id="IPR028150">
    <property type="entry name" value="Lustrin_cystein"/>
</dbReference>
<dbReference type="InterPro" id="IPR053014">
    <property type="entry name" value="Cuticle_assoc_divergent"/>
</dbReference>
<dbReference type="PANTHER" id="PTHR46339:SF7">
    <property type="entry name" value="BPTI_KUNITZ INHIBITOR DOMAIN-CONTAINING PROTEIN"/>
    <property type="match status" value="1"/>
</dbReference>
<reference evidence="3" key="2">
    <citation type="journal article" date="2016" name="Sci. Rep.">
        <title>Dictyocaulus viviparus genome, variome and transcriptome elucidate lungworm biology and support future intervention.</title>
        <authorList>
            <person name="McNulty S.N."/>
            <person name="Strube C."/>
            <person name="Rosa B.A."/>
            <person name="Martin J.C."/>
            <person name="Tyagi R."/>
            <person name="Choi Y.J."/>
            <person name="Wang Q."/>
            <person name="Hallsworth Pepin K."/>
            <person name="Zhang X."/>
            <person name="Ozersky P."/>
            <person name="Wilson R.K."/>
            <person name="Sternberg P.W."/>
            <person name="Gasser R.B."/>
            <person name="Mitreva M."/>
        </authorList>
    </citation>
    <scope>NUCLEOTIDE SEQUENCE [LARGE SCALE GENOMIC DNA]</scope>
    <source>
        <strain evidence="3">HannoverDv2000</strain>
    </source>
</reference>
<dbReference type="Gene3D" id="4.10.410.10">
    <property type="entry name" value="Pancreatic trypsin inhibitor Kunitz domain"/>
    <property type="match status" value="1"/>
</dbReference>
<dbReference type="InterPro" id="IPR006150">
    <property type="entry name" value="Cys_repeat_1"/>
</dbReference>
<dbReference type="SMART" id="SM00289">
    <property type="entry name" value="WR1"/>
    <property type="match status" value="2"/>
</dbReference>
<sequence length="142" mass="16289">MILSYESRFRYYYDVERDRCIPFKYNGAFGNYNNFKSAEECEMFCANPQCDYGTPLGNGTTNQRCYSNAECPITHECQMDYNVCCPRPPEPECPHGDVYKDNEGNHFACSNSSAENTCPTNYECYFDGRAWGCCPMEGLVLK</sequence>
<evidence type="ECO:0000313" key="3">
    <source>
        <dbReference type="Proteomes" id="UP000053766"/>
    </source>
</evidence>
<dbReference type="EMBL" id="KN716184">
    <property type="protein sequence ID" value="KJH51381.1"/>
    <property type="molecule type" value="Genomic_DNA"/>
</dbReference>
<dbReference type="SUPFAM" id="SSF57362">
    <property type="entry name" value="BPTI-like"/>
    <property type="match status" value="1"/>
</dbReference>
<proteinExistence type="predicted"/>
<keyword evidence="3" id="KW-1185">Reference proteome</keyword>
<protein>
    <submittedName>
        <fullName evidence="2">Kunitz/Bovine pancreatic trypsin inhibitor domain protein</fullName>
    </submittedName>
</protein>
<evidence type="ECO:0000259" key="1">
    <source>
        <dbReference type="PROSITE" id="PS50279"/>
    </source>
</evidence>
<dbReference type="InterPro" id="IPR002223">
    <property type="entry name" value="Kunitz_BPTI"/>
</dbReference>
<dbReference type="GO" id="GO:0004867">
    <property type="term" value="F:serine-type endopeptidase inhibitor activity"/>
    <property type="evidence" value="ECO:0007669"/>
    <property type="project" value="InterPro"/>
</dbReference>
<dbReference type="Proteomes" id="UP000053766">
    <property type="component" value="Unassembled WGS sequence"/>
</dbReference>
<dbReference type="PANTHER" id="PTHR46339">
    <property type="entry name" value="PROTEIN CBG15282-RELATED"/>
    <property type="match status" value="1"/>
</dbReference>
<dbReference type="Pfam" id="PF14625">
    <property type="entry name" value="Lustrin_cystein"/>
    <property type="match status" value="1"/>
</dbReference>